<keyword evidence="2" id="KW-0539">Nucleus</keyword>
<organism evidence="4 5">
    <name type="scientific">Sphagnum troendelagicum</name>
    <dbReference type="NCBI Taxonomy" id="128251"/>
    <lineage>
        <taxon>Eukaryota</taxon>
        <taxon>Viridiplantae</taxon>
        <taxon>Streptophyta</taxon>
        <taxon>Embryophyta</taxon>
        <taxon>Bryophyta</taxon>
        <taxon>Sphagnophytina</taxon>
        <taxon>Sphagnopsida</taxon>
        <taxon>Sphagnales</taxon>
        <taxon>Sphagnaceae</taxon>
        <taxon>Sphagnum</taxon>
    </lineage>
</organism>
<proteinExistence type="predicted"/>
<dbReference type="PANTHER" id="PTHR45978:SF5">
    <property type="entry name" value="SPX DOMAIN-CONTAINING PROTEIN 2"/>
    <property type="match status" value="1"/>
</dbReference>
<reference evidence="4" key="1">
    <citation type="submission" date="2024-02" db="EMBL/GenBank/DDBJ databases">
        <authorList>
            <consortium name="ELIXIR-Norway"/>
            <consortium name="Elixir Norway"/>
        </authorList>
    </citation>
    <scope>NUCLEOTIDE SEQUENCE</scope>
</reference>
<dbReference type="PROSITE" id="PS51382">
    <property type="entry name" value="SPX"/>
    <property type="match status" value="1"/>
</dbReference>
<dbReference type="InterPro" id="IPR031142">
    <property type="entry name" value="SPX_prot"/>
</dbReference>
<accession>A0ABP0TJU1</accession>
<comment type="subcellular location">
    <subcellularLocation>
        <location evidence="1">Nucleus</location>
    </subcellularLocation>
</comment>
<feature type="domain" description="SPX" evidence="3">
    <location>
        <begin position="1"/>
        <end position="179"/>
    </location>
</feature>
<dbReference type="EMBL" id="OZ019903">
    <property type="protein sequence ID" value="CAK9197918.1"/>
    <property type="molecule type" value="Genomic_DNA"/>
</dbReference>
<dbReference type="Pfam" id="PF03105">
    <property type="entry name" value="SPX"/>
    <property type="match status" value="1"/>
</dbReference>
<protein>
    <recommendedName>
        <fullName evidence="3">SPX domain-containing protein</fullName>
    </recommendedName>
</protein>
<dbReference type="Proteomes" id="UP001497512">
    <property type="component" value="Chromosome 11"/>
</dbReference>
<dbReference type="InterPro" id="IPR004331">
    <property type="entry name" value="SPX_dom"/>
</dbReference>
<evidence type="ECO:0000256" key="1">
    <source>
        <dbReference type="ARBA" id="ARBA00004123"/>
    </source>
</evidence>
<gene>
    <name evidence="4" type="ORF">CSSPTR1EN2_LOCUS4214</name>
</gene>
<name>A0ABP0TJU1_9BRYO</name>
<dbReference type="PANTHER" id="PTHR45978">
    <property type="entry name" value="SPX DOMAIN-CONTAINING PROTEIN 3"/>
    <property type="match status" value="1"/>
</dbReference>
<evidence type="ECO:0000313" key="4">
    <source>
        <dbReference type="EMBL" id="CAK9197918.1"/>
    </source>
</evidence>
<evidence type="ECO:0000259" key="3">
    <source>
        <dbReference type="PROSITE" id="PS51382"/>
    </source>
</evidence>
<evidence type="ECO:0000313" key="5">
    <source>
        <dbReference type="Proteomes" id="UP001497512"/>
    </source>
</evidence>
<evidence type="ECO:0000256" key="2">
    <source>
        <dbReference type="ARBA" id="ARBA00023242"/>
    </source>
</evidence>
<dbReference type="CDD" id="cd14481">
    <property type="entry name" value="SPX_AtSPX1_like"/>
    <property type="match status" value="1"/>
</dbReference>
<keyword evidence="5" id="KW-1185">Reference proteome</keyword>
<sequence>MKYGKLLQTLLEDLPPEFRDKFLSYKQLKKRIKQEKPDGDSEREEIVDPIKQSLVVDARQGTDTGQAMGEEDVTVEEKEFIRLLNVELEKFNSFFTEKEEDYVIQLQVKSSFCRPLASLVCSRIEASEELLKIHTDLVTFHGEVVLMENYSALNYTGLVKILKKHDKRTGAVLRLPFIRRVLLQPFFSTELLSKLVQDCESLLSFFPPLPTVETCAVQRADGEGWDSNAGVPRDVQELLLLRGEDAQNIYKSSLAALRTLKEMRKRSSTVSSQSLPPCKFSRNETIDTVMNETLKPAPAVCVPQAL</sequence>